<evidence type="ECO:0000256" key="4">
    <source>
        <dbReference type="ARBA" id="ARBA00070796"/>
    </source>
</evidence>
<dbReference type="Pfam" id="PF08240">
    <property type="entry name" value="ADH_N"/>
    <property type="match status" value="1"/>
</dbReference>
<keyword evidence="1" id="KW-0521">NADP</keyword>
<evidence type="ECO:0000256" key="2">
    <source>
        <dbReference type="ARBA" id="ARBA00023002"/>
    </source>
</evidence>
<keyword evidence="2" id="KW-0560">Oxidoreductase</keyword>
<dbReference type="GO" id="GO:0003960">
    <property type="term" value="F:quinone reductase (NADPH) activity"/>
    <property type="evidence" value="ECO:0007669"/>
    <property type="project" value="InterPro"/>
</dbReference>
<sequence length="318" mass="34653">MSQPTNHAIVITKTGDFDVIDKIEVPYPQPGKDEVLVKVHYAGVNFIDNYFRTGIYPIKSFPSRFGSEAAGTVISAPSDPEILGDKEYQLRNIKEGAHVAVYTFGAIPTGVTTQGATALTFVEEAYKVKAGDTILVHAVAGGLGLLFTQLIKLRGATVIGTTSTPEKAELARSFGADHVILYNSEDVAKKVLELTDGEGVHGIFDGVGKDTYELDFEVIRRKGTIVFVGNASGVVPPISPLRLAQKNVTIARPTLKNYIFTLEEGRRYITELFDLVASQKLKVRIHKEYPFTAEGVREAERDLTGRKTTGKLLVKVVA</sequence>
<dbReference type="Gene3D" id="3.40.50.720">
    <property type="entry name" value="NAD(P)-binding Rossmann-like Domain"/>
    <property type="match status" value="1"/>
</dbReference>
<dbReference type="CDD" id="cd05286">
    <property type="entry name" value="QOR2"/>
    <property type="match status" value="1"/>
</dbReference>
<dbReference type="InterPro" id="IPR013154">
    <property type="entry name" value="ADH-like_N"/>
</dbReference>
<organism evidence="6 7">
    <name type="scientific">Cerrena zonata</name>
    <dbReference type="NCBI Taxonomy" id="2478898"/>
    <lineage>
        <taxon>Eukaryota</taxon>
        <taxon>Fungi</taxon>
        <taxon>Dikarya</taxon>
        <taxon>Basidiomycota</taxon>
        <taxon>Agaricomycotina</taxon>
        <taxon>Agaricomycetes</taxon>
        <taxon>Polyporales</taxon>
        <taxon>Cerrenaceae</taxon>
        <taxon>Cerrena</taxon>
    </lineage>
</organism>
<accession>A0AAW0G0N8</accession>
<dbReference type="FunFam" id="3.40.50.720:FF:000053">
    <property type="entry name" value="Quinone oxidoreductase 1"/>
    <property type="match status" value="1"/>
</dbReference>
<keyword evidence="7" id="KW-1185">Reference proteome</keyword>
<dbReference type="InterPro" id="IPR036291">
    <property type="entry name" value="NAD(P)-bd_dom_sf"/>
</dbReference>
<dbReference type="InterPro" id="IPR011032">
    <property type="entry name" value="GroES-like_sf"/>
</dbReference>
<comment type="caution">
    <text evidence="6">The sequence shown here is derived from an EMBL/GenBank/DDBJ whole genome shotgun (WGS) entry which is preliminary data.</text>
</comment>
<dbReference type="SMART" id="SM00829">
    <property type="entry name" value="PKS_ER"/>
    <property type="match status" value="1"/>
</dbReference>
<dbReference type="Pfam" id="PF00107">
    <property type="entry name" value="ADH_zinc_N"/>
    <property type="match status" value="1"/>
</dbReference>
<dbReference type="EMBL" id="JASBNA010000032">
    <property type="protein sequence ID" value="KAK7683191.1"/>
    <property type="molecule type" value="Genomic_DNA"/>
</dbReference>
<dbReference type="Gene3D" id="3.90.180.10">
    <property type="entry name" value="Medium-chain alcohol dehydrogenases, catalytic domain"/>
    <property type="match status" value="1"/>
</dbReference>
<dbReference type="AlphaFoldDB" id="A0AAW0G0N8"/>
<protein>
    <recommendedName>
        <fullName evidence="4">Probable quinone oxidoreductase</fullName>
    </recommendedName>
    <alternativeName>
        <fullName evidence="3">NADPH:quinone reductase</fullName>
    </alternativeName>
</protein>
<dbReference type="GO" id="GO:0035925">
    <property type="term" value="F:mRNA 3'-UTR AU-rich region binding"/>
    <property type="evidence" value="ECO:0007669"/>
    <property type="project" value="TreeGrafter"/>
</dbReference>
<dbReference type="InterPro" id="IPR020843">
    <property type="entry name" value="ER"/>
</dbReference>
<reference evidence="6 7" key="1">
    <citation type="submission" date="2022-09" db="EMBL/GenBank/DDBJ databases">
        <authorList>
            <person name="Palmer J.M."/>
        </authorList>
    </citation>
    <scope>NUCLEOTIDE SEQUENCE [LARGE SCALE GENOMIC DNA]</scope>
    <source>
        <strain evidence="6 7">DSM 7382</strain>
    </source>
</reference>
<dbReference type="GO" id="GO:0070402">
    <property type="term" value="F:NADPH binding"/>
    <property type="evidence" value="ECO:0007669"/>
    <property type="project" value="TreeGrafter"/>
</dbReference>
<evidence type="ECO:0000259" key="5">
    <source>
        <dbReference type="SMART" id="SM00829"/>
    </source>
</evidence>
<dbReference type="InterPro" id="IPR013149">
    <property type="entry name" value="ADH-like_C"/>
</dbReference>
<dbReference type="InterPro" id="IPR047618">
    <property type="entry name" value="QOR-like"/>
</dbReference>
<evidence type="ECO:0000313" key="6">
    <source>
        <dbReference type="EMBL" id="KAK7683191.1"/>
    </source>
</evidence>
<dbReference type="GO" id="GO:0005829">
    <property type="term" value="C:cytosol"/>
    <property type="evidence" value="ECO:0007669"/>
    <property type="project" value="TreeGrafter"/>
</dbReference>
<proteinExistence type="predicted"/>
<feature type="domain" description="Enoyl reductase (ER)" evidence="5">
    <location>
        <begin position="15"/>
        <end position="314"/>
    </location>
</feature>
<evidence type="ECO:0000256" key="3">
    <source>
        <dbReference type="ARBA" id="ARBA00043088"/>
    </source>
</evidence>
<evidence type="ECO:0000313" key="7">
    <source>
        <dbReference type="Proteomes" id="UP001385951"/>
    </source>
</evidence>
<dbReference type="SUPFAM" id="SSF51735">
    <property type="entry name" value="NAD(P)-binding Rossmann-fold domains"/>
    <property type="match status" value="1"/>
</dbReference>
<gene>
    <name evidence="6" type="ORF">QCA50_013864</name>
</gene>
<evidence type="ECO:0000256" key="1">
    <source>
        <dbReference type="ARBA" id="ARBA00022857"/>
    </source>
</evidence>
<name>A0AAW0G0N8_9APHY</name>
<dbReference type="PANTHER" id="PTHR48106">
    <property type="entry name" value="QUINONE OXIDOREDUCTASE PIG3-RELATED"/>
    <property type="match status" value="1"/>
</dbReference>
<dbReference type="PANTHER" id="PTHR48106:SF13">
    <property type="entry name" value="QUINONE OXIDOREDUCTASE-RELATED"/>
    <property type="match status" value="1"/>
</dbReference>
<dbReference type="SUPFAM" id="SSF50129">
    <property type="entry name" value="GroES-like"/>
    <property type="match status" value="1"/>
</dbReference>
<dbReference type="Proteomes" id="UP001385951">
    <property type="component" value="Unassembled WGS sequence"/>
</dbReference>